<sequence>MQQFNSGGGRTLWSRSGGVQATGGVEEAVTTASGCGGAAAGDGDSPRQRRADDDGLLRARQAIPRPDPAATPVPRGSVG</sequence>
<dbReference type="HOGENOM" id="CLU_2625990_0_0_1"/>
<gene>
    <name evidence="2" type="ORF">OsI_19142</name>
</gene>
<feature type="compositionally biased region" description="Basic and acidic residues" evidence="1">
    <location>
        <begin position="44"/>
        <end position="57"/>
    </location>
</feature>
<feature type="region of interest" description="Disordered" evidence="1">
    <location>
        <begin position="1"/>
        <end position="79"/>
    </location>
</feature>
<evidence type="ECO:0000313" key="3">
    <source>
        <dbReference type="Proteomes" id="UP000007015"/>
    </source>
</evidence>
<dbReference type="Proteomes" id="UP000007015">
    <property type="component" value="Chromosome 5"/>
</dbReference>
<organism evidence="2 3">
    <name type="scientific">Oryza sativa subsp. indica</name>
    <name type="common">Rice</name>
    <dbReference type="NCBI Taxonomy" id="39946"/>
    <lineage>
        <taxon>Eukaryota</taxon>
        <taxon>Viridiplantae</taxon>
        <taxon>Streptophyta</taxon>
        <taxon>Embryophyta</taxon>
        <taxon>Tracheophyta</taxon>
        <taxon>Spermatophyta</taxon>
        <taxon>Magnoliopsida</taxon>
        <taxon>Liliopsida</taxon>
        <taxon>Poales</taxon>
        <taxon>Poaceae</taxon>
        <taxon>BOP clade</taxon>
        <taxon>Oryzoideae</taxon>
        <taxon>Oryzeae</taxon>
        <taxon>Oryzinae</taxon>
        <taxon>Oryza</taxon>
        <taxon>Oryza sativa</taxon>
    </lineage>
</organism>
<protein>
    <submittedName>
        <fullName evidence="2">Uncharacterized protein</fullName>
    </submittedName>
</protein>
<evidence type="ECO:0000313" key="2">
    <source>
        <dbReference type="EMBL" id="EEC78835.1"/>
    </source>
</evidence>
<evidence type="ECO:0000256" key="1">
    <source>
        <dbReference type="SAM" id="MobiDB-lite"/>
    </source>
</evidence>
<name>B8AZW5_ORYSI</name>
<feature type="compositionally biased region" description="Gly residues" evidence="1">
    <location>
        <begin position="1"/>
        <end position="10"/>
    </location>
</feature>
<dbReference type="EMBL" id="CM000130">
    <property type="protein sequence ID" value="EEC78835.1"/>
    <property type="molecule type" value="Genomic_DNA"/>
</dbReference>
<accession>B8AZW5</accession>
<reference evidence="2 3" key="1">
    <citation type="journal article" date="2005" name="PLoS Biol.">
        <title>The genomes of Oryza sativa: a history of duplications.</title>
        <authorList>
            <person name="Yu J."/>
            <person name="Wang J."/>
            <person name="Lin W."/>
            <person name="Li S."/>
            <person name="Li H."/>
            <person name="Zhou J."/>
            <person name="Ni P."/>
            <person name="Dong W."/>
            <person name="Hu S."/>
            <person name="Zeng C."/>
            <person name="Zhang J."/>
            <person name="Zhang Y."/>
            <person name="Li R."/>
            <person name="Xu Z."/>
            <person name="Li S."/>
            <person name="Li X."/>
            <person name="Zheng H."/>
            <person name="Cong L."/>
            <person name="Lin L."/>
            <person name="Yin J."/>
            <person name="Geng J."/>
            <person name="Li G."/>
            <person name="Shi J."/>
            <person name="Liu J."/>
            <person name="Lv H."/>
            <person name="Li J."/>
            <person name="Wang J."/>
            <person name="Deng Y."/>
            <person name="Ran L."/>
            <person name="Shi X."/>
            <person name="Wang X."/>
            <person name="Wu Q."/>
            <person name="Li C."/>
            <person name="Ren X."/>
            <person name="Wang J."/>
            <person name="Wang X."/>
            <person name="Li D."/>
            <person name="Liu D."/>
            <person name="Zhang X."/>
            <person name="Ji Z."/>
            <person name="Zhao W."/>
            <person name="Sun Y."/>
            <person name="Zhang Z."/>
            <person name="Bao J."/>
            <person name="Han Y."/>
            <person name="Dong L."/>
            <person name="Ji J."/>
            <person name="Chen P."/>
            <person name="Wu S."/>
            <person name="Liu J."/>
            <person name="Xiao Y."/>
            <person name="Bu D."/>
            <person name="Tan J."/>
            <person name="Yang L."/>
            <person name="Ye C."/>
            <person name="Zhang J."/>
            <person name="Xu J."/>
            <person name="Zhou Y."/>
            <person name="Yu Y."/>
            <person name="Zhang B."/>
            <person name="Zhuang S."/>
            <person name="Wei H."/>
            <person name="Liu B."/>
            <person name="Lei M."/>
            <person name="Yu H."/>
            <person name="Li Y."/>
            <person name="Xu H."/>
            <person name="Wei S."/>
            <person name="He X."/>
            <person name="Fang L."/>
            <person name="Zhang Z."/>
            <person name="Zhang Y."/>
            <person name="Huang X."/>
            <person name="Su Z."/>
            <person name="Tong W."/>
            <person name="Li J."/>
            <person name="Tong Z."/>
            <person name="Li S."/>
            <person name="Ye J."/>
            <person name="Wang L."/>
            <person name="Fang L."/>
            <person name="Lei T."/>
            <person name="Chen C."/>
            <person name="Chen H."/>
            <person name="Xu Z."/>
            <person name="Li H."/>
            <person name="Huang H."/>
            <person name="Zhang F."/>
            <person name="Xu H."/>
            <person name="Li N."/>
            <person name="Zhao C."/>
            <person name="Li S."/>
            <person name="Dong L."/>
            <person name="Huang Y."/>
            <person name="Li L."/>
            <person name="Xi Y."/>
            <person name="Qi Q."/>
            <person name="Li W."/>
            <person name="Zhang B."/>
            <person name="Hu W."/>
            <person name="Zhang Y."/>
            <person name="Tian X."/>
            <person name="Jiao Y."/>
            <person name="Liang X."/>
            <person name="Jin J."/>
            <person name="Gao L."/>
            <person name="Zheng W."/>
            <person name="Hao B."/>
            <person name="Liu S."/>
            <person name="Wang W."/>
            <person name="Yuan L."/>
            <person name="Cao M."/>
            <person name="McDermott J."/>
            <person name="Samudrala R."/>
            <person name="Wang J."/>
            <person name="Wong G.K."/>
            <person name="Yang H."/>
        </authorList>
    </citation>
    <scope>NUCLEOTIDE SEQUENCE [LARGE SCALE GENOMIC DNA]</scope>
    <source>
        <strain evidence="3">cv. 93-11</strain>
    </source>
</reference>
<proteinExistence type="predicted"/>
<dbReference type="AlphaFoldDB" id="B8AZW5"/>
<keyword evidence="3" id="KW-1185">Reference proteome</keyword>
<dbReference type="Gramene" id="BGIOSGA019471-TA">
    <property type="protein sequence ID" value="BGIOSGA019471-PA"/>
    <property type="gene ID" value="BGIOSGA019471"/>
</dbReference>